<evidence type="ECO:0000259" key="2">
    <source>
        <dbReference type="PROSITE" id="PS51352"/>
    </source>
</evidence>
<accession>A0A7K1TFT1</accession>
<dbReference type="InterPro" id="IPR013766">
    <property type="entry name" value="Thioredoxin_domain"/>
</dbReference>
<feature type="chain" id="PRO_5029707220" evidence="1">
    <location>
        <begin position="22"/>
        <end position="428"/>
    </location>
</feature>
<organism evidence="3 4">
    <name type="scientific">Hymenobacter ginkgonis</name>
    <dbReference type="NCBI Taxonomy" id="2682976"/>
    <lineage>
        <taxon>Bacteria</taxon>
        <taxon>Pseudomonadati</taxon>
        <taxon>Bacteroidota</taxon>
        <taxon>Cytophagia</taxon>
        <taxon>Cytophagales</taxon>
        <taxon>Hymenobacteraceae</taxon>
        <taxon>Hymenobacter</taxon>
    </lineage>
</organism>
<dbReference type="PROSITE" id="PS51257">
    <property type="entry name" value="PROKAR_LIPOPROTEIN"/>
    <property type="match status" value="1"/>
</dbReference>
<evidence type="ECO:0000313" key="4">
    <source>
        <dbReference type="Proteomes" id="UP000441336"/>
    </source>
</evidence>
<feature type="domain" description="Thioredoxin" evidence="2">
    <location>
        <begin position="263"/>
        <end position="427"/>
    </location>
</feature>
<dbReference type="InterPro" id="IPR050553">
    <property type="entry name" value="Thioredoxin_ResA/DsbE_sf"/>
</dbReference>
<dbReference type="CDD" id="cd02966">
    <property type="entry name" value="TlpA_like_family"/>
    <property type="match status" value="1"/>
</dbReference>
<dbReference type="PANTHER" id="PTHR42852">
    <property type="entry name" value="THIOL:DISULFIDE INTERCHANGE PROTEIN DSBE"/>
    <property type="match status" value="1"/>
</dbReference>
<comment type="caution">
    <text evidence="3">The sequence shown here is derived from an EMBL/GenBank/DDBJ whole genome shotgun (WGS) entry which is preliminary data.</text>
</comment>
<feature type="signal peptide" evidence="1">
    <location>
        <begin position="1"/>
        <end position="21"/>
    </location>
</feature>
<dbReference type="AlphaFoldDB" id="A0A7K1TFT1"/>
<evidence type="ECO:0000313" key="3">
    <source>
        <dbReference type="EMBL" id="MVN77162.1"/>
    </source>
</evidence>
<proteinExistence type="predicted"/>
<reference evidence="3 4" key="1">
    <citation type="submission" date="2019-12" db="EMBL/GenBank/DDBJ databases">
        <title>Hymenobacter sp. HMF4947 Genome sequencing and assembly.</title>
        <authorList>
            <person name="Kang H."/>
            <person name="Cha I."/>
            <person name="Kim H."/>
            <person name="Joh K."/>
        </authorList>
    </citation>
    <scope>NUCLEOTIDE SEQUENCE [LARGE SCALE GENOMIC DNA]</scope>
    <source>
        <strain evidence="3 4">HMF4947</strain>
    </source>
</reference>
<dbReference type="RefSeq" id="WP_157565948.1">
    <property type="nucleotide sequence ID" value="NZ_WQKZ01000003.1"/>
</dbReference>
<dbReference type="InterPro" id="IPR036249">
    <property type="entry name" value="Thioredoxin-like_sf"/>
</dbReference>
<dbReference type="Gene3D" id="3.40.30.10">
    <property type="entry name" value="Glutaredoxin"/>
    <property type="match status" value="1"/>
</dbReference>
<dbReference type="Pfam" id="PF08534">
    <property type="entry name" value="Redoxin"/>
    <property type="match status" value="1"/>
</dbReference>
<protein>
    <submittedName>
        <fullName evidence="3">Redoxin family protein</fullName>
    </submittedName>
</protein>
<dbReference type="PROSITE" id="PS51352">
    <property type="entry name" value="THIOREDOXIN_2"/>
    <property type="match status" value="1"/>
</dbReference>
<dbReference type="GO" id="GO:0016491">
    <property type="term" value="F:oxidoreductase activity"/>
    <property type="evidence" value="ECO:0007669"/>
    <property type="project" value="InterPro"/>
</dbReference>
<dbReference type="EMBL" id="WQKZ01000003">
    <property type="protein sequence ID" value="MVN77162.1"/>
    <property type="molecule type" value="Genomic_DNA"/>
</dbReference>
<dbReference type="SUPFAM" id="SSF52833">
    <property type="entry name" value="Thioredoxin-like"/>
    <property type="match status" value="1"/>
</dbReference>
<dbReference type="InterPro" id="IPR013740">
    <property type="entry name" value="Redoxin"/>
</dbReference>
<keyword evidence="4" id="KW-1185">Reference proteome</keyword>
<dbReference type="Proteomes" id="UP000441336">
    <property type="component" value="Unassembled WGS sequence"/>
</dbReference>
<sequence length="428" mass="45887">MKAYPLLLSAALLVGCQSATTDTTAQSGAAAVAAATLLTPGPWRGELAIQGQQLPFLFEVKTEAGKPVVYLINKGLNGEERLRCDEISAAGDSATIKLHVFDAALVVREAGPGKLRGSWVKYDAKTPYRVPLAATAGAQPLFKGAADPKASFTGTWQTEFKGADGDPYPAVGVFKQSDSDLTGTFLTTTGDYRYLAGQTDGPKVRMSTFDGSHAFLFTGELKAGATPSSITGDFYSGKSGHENWTAAINPNAKLPDADTLTYLKKGESRLNFKFPSVAAGGSISPSDPKYKGKVVVLQILGSWCPNCMDETAFMVPWYEKNKARGVEVIGLGYERMPEYDKAAARLRKLKERYNIGYDLAVAGISNKDSVAKSLPQLAKFLAFPTTIFLDKKGAVRSIHTGFAGPGTGKYYAEEQANFNKTVDKLLKE</sequence>
<dbReference type="PANTHER" id="PTHR42852:SF13">
    <property type="entry name" value="PROTEIN DIPZ"/>
    <property type="match status" value="1"/>
</dbReference>
<name>A0A7K1TFT1_9BACT</name>
<evidence type="ECO:0000256" key="1">
    <source>
        <dbReference type="SAM" id="SignalP"/>
    </source>
</evidence>
<keyword evidence="1" id="KW-0732">Signal</keyword>
<gene>
    <name evidence="3" type="ORF">GO988_12575</name>
</gene>